<feature type="region of interest" description="Disordered" evidence="4">
    <location>
        <begin position="47"/>
        <end position="86"/>
    </location>
</feature>
<proteinExistence type="inferred from homology"/>
<dbReference type="PROSITE" id="PS51764">
    <property type="entry name" value="GH26"/>
    <property type="match status" value="1"/>
</dbReference>
<dbReference type="GO" id="GO:0004553">
    <property type="term" value="F:hydrolase activity, hydrolyzing O-glycosyl compounds"/>
    <property type="evidence" value="ECO:0007669"/>
    <property type="project" value="InterPro"/>
</dbReference>
<feature type="active site" description="Proton donor" evidence="3">
    <location>
        <position position="208"/>
    </location>
</feature>
<accession>A0A7W3QS93</accession>
<feature type="domain" description="GH26" evidence="6">
    <location>
        <begin position="79"/>
        <end position="385"/>
    </location>
</feature>
<evidence type="ECO:0000259" key="6">
    <source>
        <dbReference type="PROSITE" id="PS51764"/>
    </source>
</evidence>
<keyword evidence="1 3" id="KW-0378">Hydrolase</keyword>
<evidence type="ECO:0000313" key="8">
    <source>
        <dbReference type="Proteomes" id="UP000572680"/>
    </source>
</evidence>
<dbReference type="SUPFAM" id="SSF51445">
    <property type="entry name" value="(Trans)glycosidases"/>
    <property type="match status" value="1"/>
</dbReference>
<evidence type="ECO:0000256" key="1">
    <source>
        <dbReference type="ARBA" id="ARBA00022801"/>
    </source>
</evidence>
<evidence type="ECO:0000256" key="3">
    <source>
        <dbReference type="PROSITE-ProRule" id="PRU01100"/>
    </source>
</evidence>
<feature type="active site" description="Nucleophile" evidence="3">
    <location>
        <position position="326"/>
    </location>
</feature>
<dbReference type="Gene3D" id="3.20.20.80">
    <property type="entry name" value="Glycosidases"/>
    <property type="match status" value="1"/>
</dbReference>
<feature type="chain" id="PRO_5030978431" description="GH26 domain-containing protein" evidence="5">
    <location>
        <begin position="38"/>
        <end position="401"/>
    </location>
</feature>
<sequence length="401" mass="45123">MISREPGPAPRGRFRRRLGPFTAVVAGASCGAATAFAVVAADGREGNATPVARSVRQQPKATERPPAPADTAGLGRVVPAPARPSARPDRRCHVDRLLVPSCGAWWGAAVNTWPQGPALRAFERKIGRPVGVYHTYYRGRKIFPSAGDIALAREPGRRRLLLLNWKPDAPGTTWRQVADGAVDDHIDRLSKHFRERFPERFWLAIHHEPEEEVREAPGSGYTAADYRAMFRHVVQRFRRNGVDNAVFTMVYMGYSGYVVKPWFKTLYPGDDVVDWIGFDPYAEPRVRSFAQLVDEAAPRERDLGIAGFYRWSRRNLSDDKPLMLSEWGGTEMTGDPAKKAELFRSIGRQIERFPALKALVYWEHHNGPKFGDTRVDASPQSLAAYRELGRRPYFNPPVPKR</sequence>
<dbReference type="InterPro" id="IPR022790">
    <property type="entry name" value="GH26_dom"/>
</dbReference>
<comment type="caution">
    <text evidence="7">The sequence shown here is derived from an EMBL/GenBank/DDBJ whole genome shotgun (WGS) entry which is preliminary data.</text>
</comment>
<gene>
    <name evidence="7" type="ORF">HNR61_009309</name>
</gene>
<evidence type="ECO:0000313" key="7">
    <source>
        <dbReference type="EMBL" id="MBA8957614.1"/>
    </source>
</evidence>
<comment type="similarity">
    <text evidence="3">Belongs to the glycosyl hydrolase 26 family.</text>
</comment>
<reference evidence="7 8" key="1">
    <citation type="submission" date="2020-08" db="EMBL/GenBank/DDBJ databases">
        <title>Genomic Encyclopedia of Type Strains, Phase IV (KMG-IV): sequencing the most valuable type-strain genomes for metagenomic binning, comparative biology and taxonomic classification.</title>
        <authorList>
            <person name="Goeker M."/>
        </authorList>
    </citation>
    <scope>NUCLEOTIDE SEQUENCE [LARGE SCALE GENOMIC DNA]</scope>
    <source>
        <strain evidence="7 8">DSM 44197</strain>
    </source>
</reference>
<feature type="signal peptide" evidence="5">
    <location>
        <begin position="1"/>
        <end position="37"/>
    </location>
</feature>
<keyword evidence="5" id="KW-0732">Signal</keyword>
<evidence type="ECO:0000256" key="4">
    <source>
        <dbReference type="SAM" id="MobiDB-lite"/>
    </source>
</evidence>
<dbReference type="PROSITE" id="PS51257">
    <property type="entry name" value="PROKAR_LIPOPROTEIN"/>
    <property type="match status" value="1"/>
</dbReference>
<dbReference type="InterPro" id="IPR017853">
    <property type="entry name" value="GH"/>
</dbReference>
<evidence type="ECO:0000256" key="5">
    <source>
        <dbReference type="SAM" id="SignalP"/>
    </source>
</evidence>
<name>A0A7W3QS93_ACTNM</name>
<protein>
    <recommendedName>
        <fullName evidence="6">GH26 domain-containing protein</fullName>
    </recommendedName>
</protein>
<keyword evidence="8" id="KW-1185">Reference proteome</keyword>
<dbReference type="Proteomes" id="UP000572680">
    <property type="component" value="Unassembled WGS sequence"/>
</dbReference>
<dbReference type="RefSeq" id="WP_182849418.1">
    <property type="nucleotide sequence ID" value="NZ_BAAALP010000067.1"/>
</dbReference>
<organism evidence="7 8">
    <name type="scientific">Actinomadura namibiensis</name>
    <dbReference type="NCBI Taxonomy" id="182080"/>
    <lineage>
        <taxon>Bacteria</taxon>
        <taxon>Bacillati</taxon>
        <taxon>Actinomycetota</taxon>
        <taxon>Actinomycetes</taxon>
        <taxon>Streptosporangiales</taxon>
        <taxon>Thermomonosporaceae</taxon>
        <taxon>Actinomadura</taxon>
    </lineage>
</organism>
<keyword evidence="2 3" id="KW-0326">Glycosidase</keyword>
<dbReference type="EMBL" id="JACJIA010000026">
    <property type="protein sequence ID" value="MBA8957614.1"/>
    <property type="molecule type" value="Genomic_DNA"/>
</dbReference>
<evidence type="ECO:0000256" key="2">
    <source>
        <dbReference type="ARBA" id="ARBA00023295"/>
    </source>
</evidence>
<dbReference type="AlphaFoldDB" id="A0A7W3QS93"/>